<evidence type="ECO:0000313" key="2">
    <source>
        <dbReference type="Proteomes" id="UP001156690"/>
    </source>
</evidence>
<name>A0AAV5NJM8_9VIBR</name>
<reference evidence="2" key="1">
    <citation type="journal article" date="2019" name="Int. J. Syst. Evol. Microbiol.">
        <title>The Global Catalogue of Microorganisms (GCM) 10K type strain sequencing project: providing services to taxonomists for standard genome sequencing and annotation.</title>
        <authorList>
            <consortium name="The Broad Institute Genomics Platform"/>
            <consortium name="The Broad Institute Genome Sequencing Center for Infectious Disease"/>
            <person name="Wu L."/>
            <person name="Ma J."/>
        </authorList>
    </citation>
    <scope>NUCLEOTIDE SEQUENCE [LARGE SCALE GENOMIC DNA]</scope>
    <source>
        <strain evidence="2">NBRC 15640</strain>
    </source>
</reference>
<evidence type="ECO:0008006" key="3">
    <source>
        <dbReference type="Google" id="ProtNLM"/>
    </source>
</evidence>
<dbReference type="Proteomes" id="UP001156690">
    <property type="component" value="Unassembled WGS sequence"/>
</dbReference>
<dbReference type="AlphaFoldDB" id="A0AAV5NJM8"/>
<protein>
    <recommendedName>
        <fullName evidence="3">DUF2536 family protein</fullName>
    </recommendedName>
</protein>
<keyword evidence="2" id="KW-1185">Reference proteome</keyword>
<organism evidence="1 2">
    <name type="scientific">Vibrio penaeicida</name>
    <dbReference type="NCBI Taxonomy" id="104609"/>
    <lineage>
        <taxon>Bacteria</taxon>
        <taxon>Pseudomonadati</taxon>
        <taxon>Pseudomonadota</taxon>
        <taxon>Gammaproteobacteria</taxon>
        <taxon>Vibrionales</taxon>
        <taxon>Vibrionaceae</taxon>
        <taxon>Vibrio</taxon>
    </lineage>
</organism>
<sequence length="63" mass="6992">MTDAITISDAIAMKEYRSLLPILEGDNNIVASSEKIEFNGKHCVYIQATARCGIQLYFAVIIQ</sequence>
<proteinExistence type="predicted"/>
<accession>A0AAV5NJM8</accession>
<gene>
    <name evidence="1" type="ORF">GCM10007932_02120</name>
</gene>
<dbReference type="EMBL" id="BSNX01000002">
    <property type="protein sequence ID" value="GLQ70852.1"/>
    <property type="molecule type" value="Genomic_DNA"/>
</dbReference>
<evidence type="ECO:0000313" key="1">
    <source>
        <dbReference type="EMBL" id="GLQ70852.1"/>
    </source>
</evidence>
<comment type="caution">
    <text evidence="1">The sequence shown here is derived from an EMBL/GenBank/DDBJ whole genome shotgun (WGS) entry which is preliminary data.</text>
</comment>